<feature type="domain" description="Exostosin GT47" evidence="4">
    <location>
        <begin position="341"/>
        <end position="510"/>
    </location>
</feature>
<reference evidence="5 6" key="1">
    <citation type="journal article" date="2010" name="Nature">
        <title>The Ectocarpus genome and the independent evolution of multicellularity in brown algae.</title>
        <authorList>
            <person name="Cock J.M."/>
            <person name="Sterck L."/>
            <person name="Rouze P."/>
            <person name="Scornet D."/>
            <person name="Allen A.E."/>
            <person name="Amoutzias G."/>
            <person name="Anthouard V."/>
            <person name="Artiguenave F."/>
            <person name="Aury J.M."/>
            <person name="Badger J.H."/>
            <person name="Beszteri B."/>
            <person name="Billiau K."/>
            <person name="Bonnet E."/>
            <person name="Bothwell J.H."/>
            <person name="Bowler C."/>
            <person name="Boyen C."/>
            <person name="Brownlee C."/>
            <person name="Carrano C.J."/>
            <person name="Charrier B."/>
            <person name="Cho G.Y."/>
            <person name="Coelho S.M."/>
            <person name="Collen J."/>
            <person name="Corre E."/>
            <person name="Da Silva C."/>
            <person name="Delage L."/>
            <person name="Delaroque N."/>
            <person name="Dittami S.M."/>
            <person name="Doulbeau S."/>
            <person name="Elias M."/>
            <person name="Farnham G."/>
            <person name="Gachon C.M."/>
            <person name="Gschloessl B."/>
            <person name="Heesch S."/>
            <person name="Jabbari K."/>
            <person name="Jubin C."/>
            <person name="Kawai H."/>
            <person name="Kimura K."/>
            <person name="Kloareg B."/>
            <person name="Kupper F.C."/>
            <person name="Lang D."/>
            <person name="Le Bail A."/>
            <person name="Leblanc C."/>
            <person name="Lerouge P."/>
            <person name="Lohr M."/>
            <person name="Lopez P.J."/>
            <person name="Martens C."/>
            <person name="Maumus F."/>
            <person name="Michel G."/>
            <person name="Miranda-Saavedra D."/>
            <person name="Morales J."/>
            <person name="Moreau H."/>
            <person name="Motomura T."/>
            <person name="Nagasato C."/>
            <person name="Napoli C.A."/>
            <person name="Nelson D.R."/>
            <person name="Nyvall-Collen P."/>
            <person name="Peters A.F."/>
            <person name="Pommier C."/>
            <person name="Potin P."/>
            <person name="Poulain J."/>
            <person name="Quesneville H."/>
            <person name="Read B."/>
            <person name="Rensing S.A."/>
            <person name="Ritter A."/>
            <person name="Rousvoal S."/>
            <person name="Samanta M."/>
            <person name="Samson G."/>
            <person name="Schroeder D.C."/>
            <person name="Segurens B."/>
            <person name="Strittmatter M."/>
            <person name="Tonon T."/>
            <person name="Tregear J.W."/>
            <person name="Valentin K."/>
            <person name="von Dassow P."/>
            <person name="Yamagishi T."/>
            <person name="Van de Peer Y."/>
            <person name="Wincker P."/>
        </authorList>
    </citation>
    <scope>NUCLEOTIDE SEQUENCE [LARGE SCALE GENOMIC DNA]</scope>
    <source>
        <strain evidence="6">Ec32 / CCAP1310/4</strain>
    </source>
</reference>
<dbReference type="EMBL" id="FN648520">
    <property type="protein sequence ID" value="CBJ26480.1"/>
    <property type="molecule type" value="Genomic_DNA"/>
</dbReference>
<evidence type="ECO:0000313" key="5">
    <source>
        <dbReference type="EMBL" id="CBJ26480.1"/>
    </source>
</evidence>
<dbReference type="eggNOG" id="KOG1021">
    <property type="taxonomic scope" value="Eukaryota"/>
</dbReference>
<dbReference type="GO" id="GO:0016757">
    <property type="term" value="F:glycosyltransferase activity"/>
    <property type="evidence" value="ECO:0007669"/>
    <property type="project" value="InterPro"/>
</dbReference>
<feature type="transmembrane region" description="Helical" evidence="3">
    <location>
        <begin position="145"/>
        <end position="171"/>
    </location>
</feature>
<dbReference type="InParanoid" id="D7FXN9"/>
<dbReference type="STRING" id="2880.D7FXN9"/>
<dbReference type="PANTHER" id="PTHR11062:SF73">
    <property type="entry name" value="EXOSTOSIN-LIKE 3"/>
    <property type="match status" value="1"/>
</dbReference>
<feature type="compositionally biased region" description="Basic and acidic residues" evidence="2">
    <location>
        <begin position="35"/>
        <end position="44"/>
    </location>
</feature>
<evidence type="ECO:0000313" key="6">
    <source>
        <dbReference type="Proteomes" id="UP000002630"/>
    </source>
</evidence>
<feature type="region of interest" description="Disordered" evidence="2">
    <location>
        <begin position="1"/>
        <end position="139"/>
    </location>
</feature>
<dbReference type="Pfam" id="PF03016">
    <property type="entry name" value="Exostosin_GT47"/>
    <property type="match status" value="1"/>
</dbReference>
<feature type="region of interest" description="Disordered" evidence="2">
    <location>
        <begin position="217"/>
        <end position="240"/>
    </location>
</feature>
<dbReference type="InterPro" id="IPR004263">
    <property type="entry name" value="Exostosin"/>
</dbReference>
<sequence length="561" mass="60449">MRSHRGWEVPQSPSCTGTGSQSPSAVLNGPSGADTEQHAADLGRARSRRKGRGLVVSARAGAGEDRPSKEEGQRSTTATTAPGFTRHSFLAGTEGTTVTNVAAAPSPPLSPRPSRRRVHHSKTPGTPAASPTPTAARRLSRKNPLAVCLTVVSIAVAVLLVILALAAYGGLWPWRDLFPYRGELFQPDRDCRRVSTGAEVACGSPWSAPCFDRTRCRSGGGRSGRRRARAARGRGGSTRGAGGGDLLSVYVHDETCSMRKSSEIMASYRGVAVPLLWNEAAKALRHVAAERDLLMDTPDEACIVFYAVPERGECVSKTPTWGGGQNHVLLDLNDQSRLRKISPRDRKYFATFKGSLYLTGNGMLERSAVLNLRGGGASATAAAAGALDKAAGASGGGDGSSSSSDVVVVERCHHLHHEQLLSWNKGLCDASERDFDSVSYEDLMNTTFALLPAGRSPATYRLAEALSAGALPVFIHQDFVKPFPGQVPWSEFSFSFPPEEAPRILETLRAVPDKKLAQMQVTALEVFDTYFGPGMGNMLHTVLDILEDRLHFRARRRRRRR</sequence>
<evidence type="ECO:0000256" key="3">
    <source>
        <dbReference type="SAM" id="Phobius"/>
    </source>
</evidence>
<keyword evidence="3" id="KW-1133">Transmembrane helix</keyword>
<feature type="compositionally biased region" description="Basic residues" evidence="2">
    <location>
        <begin position="223"/>
        <end position="232"/>
    </location>
</feature>
<evidence type="ECO:0000259" key="4">
    <source>
        <dbReference type="Pfam" id="PF03016"/>
    </source>
</evidence>
<dbReference type="AlphaFoldDB" id="D7FXN9"/>
<organism evidence="5 6">
    <name type="scientific">Ectocarpus siliculosus</name>
    <name type="common">Brown alga</name>
    <name type="synonym">Conferva siliculosa</name>
    <dbReference type="NCBI Taxonomy" id="2880"/>
    <lineage>
        <taxon>Eukaryota</taxon>
        <taxon>Sar</taxon>
        <taxon>Stramenopiles</taxon>
        <taxon>Ochrophyta</taxon>
        <taxon>PX clade</taxon>
        <taxon>Phaeophyceae</taxon>
        <taxon>Ectocarpales</taxon>
        <taxon>Ectocarpaceae</taxon>
        <taxon>Ectocarpus</taxon>
    </lineage>
</organism>
<keyword evidence="3" id="KW-0472">Membrane</keyword>
<gene>
    <name evidence="5" type="ORF">Esi_0033_0141</name>
</gene>
<keyword evidence="3" id="KW-0812">Transmembrane</keyword>
<evidence type="ECO:0000256" key="2">
    <source>
        <dbReference type="SAM" id="MobiDB-lite"/>
    </source>
</evidence>
<feature type="compositionally biased region" description="Basic residues" evidence="2">
    <location>
        <begin position="113"/>
        <end position="122"/>
    </location>
</feature>
<dbReference type="PANTHER" id="PTHR11062">
    <property type="entry name" value="EXOSTOSIN HEPARAN SULFATE GLYCOSYLTRANSFERASE -RELATED"/>
    <property type="match status" value="1"/>
</dbReference>
<dbReference type="InterPro" id="IPR040911">
    <property type="entry name" value="Exostosin_GT47"/>
</dbReference>
<dbReference type="EMBL" id="FN649732">
    <property type="protein sequence ID" value="CBJ26480.1"/>
    <property type="molecule type" value="Genomic_DNA"/>
</dbReference>
<feature type="compositionally biased region" description="Basic and acidic residues" evidence="2">
    <location>
        <begin position="62"/>
        <end position="73"/>
    </location>
</feature>
<proteinExistence type="inferred from homology"/>
<keyword evidence="6" id="KW-1185">Reference proteome</keyword>
<feature type="compositionally biased region" description="Low complexity" evidence="2">
    <location>
        <begin position="123"/>
        <end position="136"/>
    </location>
</feature>
<evidence type="ECO:0000256" key="1">
    <source>
        <dbReference type="ARBA" id="ARBA00010271"/>
    </source>
</evidence>
<accession>D7FXN9</accession>
<protein>
    <submittedName>
        <fullName evidence="5">Glycosyltransferase, family GT47</fullName>
    </submittedName>
</protein>
<dbReference type="Proteomes" id="UP000002630">
    <property type="component" value="Linkage Group LG07"/>
</dbReference>
<comment type="similarity">
    <text evidence="1">Belongs to the glycosyltransferase 47 family.</text>
</comment>
<dbReference type="OrthoDB" id="46921at2759"/>
<feature type="compositionally biased region" description="Polar residues" evidence="2">
    <location>
        <begin position="11"/>
        <end position="25"/>
    </location>
</feature>
<name>D7FXN9_ECTSI</name>